<reference evidence="4" key="1">
    <citation type="journal article" date="2010" name="Int. J. Syst. Evol. Microbiol.">
        <title>Porticoccus litoralis gen. nov., sp. nov., a gammaproteobacterium isolated from the Yellow Sea.</title>
        <authorList>
            <person name="Oh H.M."/>
            <person name="Kim H."/>
            <person name="Kim K.M."/>
            <person name="Min G.S."/>
            <person name="Cho J.C."/>
        </authorList>
    </citation>
    <scope>NUCLEOTIDE SEQUENCE</scope>
    <source>
        <strain evidence="4">DSM 25064</strain>
    </source>
</reference>
<dbReference type="GO" id="GO:1990281">
    <property type="term" value="C:efflux pump complex"/>
    <property type="evidence" value="ECO:0007669"/>
    <property type="project" value="TreeGrafter"/>
</dbReference>
<comment type="similarity">
    <text evidence="1">Belongs to the membrane fusion protein (MFP) (TC 8.A.1) family.</text>
</comment>
<keyword evidence="2" id="KW-0175">Coiled coil</keyword>
<dbReference type="Gene3D" id="2.40.30.170">
    <property type="match status" value="1"/>
</dbReference>
<dbReference type="EMBL" id="JAUUUU010000003">
    <property type="protein sequence ID" value="MDP1520674.1"/>
    <property type="molecule type" value="Genomic_DNA"/>
</dbReference>
<dbReference type="Gene3D" id="2.40.420.20">
    <property type="match status" value="1"/>
</dbReference>
<dbReference type="Gene3D" id="2.40.50.100">
    <property type="match status" value="1"/>
</dbReference>
<dbReference type="InterPro" id="IPR006143">
    <property type="entry name" value="RND_pump_MFP"/>
</dbReference>
<sequence>MPKAVIKNWIIPLSILLGAIIVVMLLAAAKPVPQPQMPGTEQAPKIPVQVADPQPRQIQVYAQGTVQPKTEITLTAEVSGQVVAVSENFVDGGFFEQGEPLLQLDDRDYRIAVTQARSRVAEAEKTLAMESGQARQAKREWRDLGNTEGNALFLREPQLKAAKAALAAAEADLQQALINLERTSIRAPFAGRVRQTEVDLGQYVSAGTQVAAIFDIGIAEIRLPLTADQTALLELPLQPNQQVRLPVTLSAWVGGEQATWQGWLLRTEASIDTRSRVLYGIVEVSEPLAYQPPMVTGLFVQAEIAGKTFQNVLSVPRSALYEKNRLLVLDDQQQLQIVTVQVLQFSGEQALVTGIEQGKQVLLERPGYVIEGMSIEPVISSDVATGQ</sequence>
<dbReference type="Proteomes" id="UP001178354">
    <property type="component" value="Unassembled WGS sequence"/>
</dbReference>
<dbReference type="Gene3D" id="1.10.287.470">
    <property type="entry name" value="Helix hairpin bin"/>
    <property type="match status" value="1"/>
</dbReference>
<gene>
    <name evidence="4" type="ORF">Q8A57_06835</name>
</gene>
<dbReference type="Pfam" id="PF25917">
    <property type="entry name" value="BSH_RND"/>
    <property type="match status" value="1"/>
</dbReference>
<dbReference type="PANTHER" id="PTHR30469">
    <property type="entry name" value="MULTIDRUG RESISTANCE PROTEIN MDTA"/>
    <property type="match status" value="1"/>
</dbReference>
<dbReference type="InterPro" id="IPR058625">
    <property type="entry name" value="MdtA-like_BSH"/>
</dbReference>
<evidence type="ECO:0000256" key="2">
    <source>
        <dbReference type="SAM" id="Coils"/>
    </source>
</evidence>
<organism evidence="4 5">
    <name type="scientific">Porticoccus litoralis</name>
    <dbReference type="NCBI Taxonomy" id="434086"/>
    <lineage>
        <taxon>Bacteria</taxon>
        <taxon>Pseudomonadati</taxon>
        <taxon>Pseudomonadota</taxon>
        <taxon>Gammaproteobacteria</taxon>
        <taxon>Cellvibrionales</taxon>
        <taxon>Porticoccaceae</taxon>
        <taxon>Porticoccus</taxon>
    </lineage>
</organism>
<dbReference type="SUPFAM" id="SSF111369">
    <property type="entry name" value="HlyD-like secretion proteins"/>
    <property type="match status" value="1"/>
</dbReference>
<feature type="coiled-coil region" evidence="2">
    <location>
        <begin position="120"/>
        <end position="186"/>
    </location>
</feature>
<evidence type="ECO:0000259" key="3">
    <source>
        <dbReference type="Pfam" id="PF25917"/>
    </source>
</evidence>
<comment type="caution">
    <text evidence="4">The sequence shown here is derived from an EMBL/GenBank/DDBJ whole genome shotgun (WGS) entry which is preliminary data.</text>
</comment>
<proteinExistence type="inferred from homology"/>
<dbReference type="GO" id="GO:0015562">
    <property type="term" value="F:efflux transmembrane transporter activity"/>
    <property type="evidence" value="ECO:0007669"/>
    <property type="project" value="TreeGrafter"/>
</dbReference>
<dbReference type="RefSeq" id="WP_305170246.1">
    <property type="nucleotide sequence ID" value="NZ_JAUUUU010000003.1"/>
</dbReference>
<evidence type="ECO:0000256" key="1">
    <source>
        <dbReference type="ARBA" id="ARBA00009477"/>
    </source>
</evidence>
<evidence type="ECO:0000313" key="4">
    <source>
        <dbReference type="EMBL" id="MDP1520674.1"/>
    </source>
</evidence>
<feature type="domain" description="Multidrug resistance protein MdtA-like barrel-sandwich hybrid" evidence="3">
    <location>
        <begin position="72"/>
        <end position="213"/>
    </location>
</feature>
<accession>A0AAW8B4L1</accession>
<reference evidence="4" key="2">
    <citation type="submission" date="2023-08" db="EMBL/GenBank/DDBJ databases">
        <authorList>
            <person name="Luo J."/>
        </authorList>
    </citation>
    <scope>NUCLEOTIDE SEQUENCE</scope>
    <source>
        <strain evidence="4">DSM 25064</strain>
    </source>
</reference>
<keyword evidence="5" id="KW-1185">Reference proteome</keyword>
<evidence type="ECO:0000313" key="5">
    <source>
        <dbReference type="Proteomes" id="UP001178354"/>
    </source>
</evidence>
<dbReference type="NCBIfam" id="TIGR01730">
    <property type="entry name" value="RND_mfp"/>
    <property type="match status" value="1"/>
</dbReference>
<dbReference type="PANTHER" id="PTHR30469:SF12">
    <property type="entry name" value="MULTIDRUG RESISTANCE PROTEIN MDTA"/>
    <property type="match status" value="1"/>
</dbReference>
<name>A0AAW8B4L1_9GAMM</name>
<dbReference type="AlphaFoldDB" id="A0AAW8B4L1"/>
<protein>
    <submittedName>
        <fullName evidence="4">Efflux RND transporter periplasmic adaptor subunit</fullName>
    </submittedName>
</protein>